<keyword evidence="2" id="KW-1185">Reference proteome</keyword>
<name>A0A428NGT4_9HYPO</name>
<feature type="non-terminal residue" evidence="1">
    <location>
        <position position="59"/>
    </location>
</feature>
<comment type="caution">
    <text evidence="1">The sequence shown here is derived from an EMBL/GenBank/DDBJ whole genome shotgun (WGS) entry which is preliminary data.</text>
</comment>
<dbReference type="AlphaFoldDB" id="A0A428NGT4"/>
<evidence type="ECO:0000313" key="2">
    <source>
        <dbReference type="Proteomes" id="UP000288168"/>
    </source>
</evidence>
<reference evidence="1 2" key="1">
    <citation type="submission" date="2017-06" db="EMBL/GenBank/DDBJ databases">
        <title>Comparative genomic analysis of Ambrosia Fusariam Clade fungi.</title>
        <authorList>
            <person name="Stajich J.E."/>
            <person name="Carrillo J."/>
            <person name="Kijimoto T."/>
            <person name="Eskalen A."/>
            <person name="O'Donnell K."/>
            <person name="Kasson M."/>
        </authorList>
    </citation>
    <scope>NUCLEOTIDE SEQUENCE [LARGE SCALE GENOMIC DNA]</scope>
    <source>
        <strain evidence="1 2">NRRL62584</strain>
    </source>
</reference>
<dbReference type="EMBL" id="NKCI01000550">
    <property type="protein sequence ID" value="RSL40014.1"/>
    <property type="molecule type" value="Genomic_DNA"/>
</dbReference>
<dbReference type="Proteomes" id="UP000288168">
    <property type="component" value="Unassembled WGS sequence"/>
</dbReference>
<accession>A0A428NGT4</accession>
<protein>
    <submittedName>
        <fullName evidence="1">Uncharacterized protein</fullName>
    </submittedName>
</protein>
<gene>
    <name evidence="1" type="ORF">CEP54_016212</name>
</gene>
<evidence type="ECO:0000313" key="1">
    <source>
        <dbReference type="EMBL" id="RSL40014.1"/>
    </source>
</evidence>
<organism evidence="1 2">
    <name type="scientific">Fusarium duplospermum</name>
    <dbReference type="NCBI Taxonomy" id="1325734"/>
    <lineage>
        <taxon>Eukaryota</taxon>
        <taxon>Fungi</taxon>
        <taxon>Dikarya</taxon>
        <taxon>Ascomycota</taxon>
        <taxon>Pezizomycotina</taxon>
        <taxon>Sordariomycetes</taxon>
        <taxon>Hypocreomycetidae</taxon>
        <taxon>Hypocreales</taxon>
        <taxon>Nectriaceae</taxon>
        <taxon>Fusarium</taxon>
        <taxon>Fusarium solani species complex</taxon>
    </lineage>
</organism>
<dbReference type="InterPro" id="IPR015422">
    <property type="entry name" value="PyrdxlP-dep_Trfase_small"/>
</dbReference>
<sequence>MPHAIALESGARSVFFFVPKVPADTTFALVARYLRNSFPQKVNIGQGTYLDEHGEHCPL</sequence>
<dbReference type="Gene3D" id="3.90.1150.10">
    <property type="entry name" value="Aspartate Aminotransferase, domain 1"/>
    <property type="match status" value="1"/>
</dbReference>
<proteinExistence type="predicted"/>